<evidence type="ECO:0008006" key="2">
    <source>
        <dbReference type="Google" id="ProtNLM"/>
    </source>
</evidence>
<dbReference type="SUPFAM" id="SSF52980">
    <property type="entry name" value="Restriction endonuclease-like"/>
    <property type="match status" value="1"/>
</dbReference>
<dbReference type="EMBL" id="LAZR01000049">
    <property type="protein sequence ID" value="KKN98860.1"/>
    <property type="molecule type" value="Genomic_DNA"/>
</dbReference>
<name>A0A0F9V0W6_9ZZZZ</name>
<proteinExistence type="predicted"/>
<gene>
    <name evidence="1" type="ORF">LCGC14_0141010</name>
</gene>
<organism evidence="1">
    <name type="scientific">marine sediment metagenome</name>
    <dbReference type="NCBI Taxonomy" id="412755"/>
    <lineage>
        <taxon>unclassified sequences</taxon>
        <taxon>metagenomes</taxon>
        <taxon>ecological metagenomes</taxon>
    </lineage>
</organism>
<accession>A0A0F9V0W6</accession>
<evidence type="ECO:0000313" key="1">
    <source>
        <dbReference type="EMBL" id="KKN98860.1"/>
    </source>
</evidence>
<dbReference type="AlphaFoldDB" id="A0A0F9V0W6"/>
<dbReference type="Gene3D" id="3.40.50.10130">
    <property type="match status" value="1"/>
</dbReference>
<comment type="caution">
    <text evidence="1">The sequence shown here is derived from an EMBL/GenBank/DDBJ whole genome shotgun (WGS) entry which is preliminary data.</text>
</comment>
<reference evidence="1" key="1">
    <citation type="journal article" date="2015" name="Nature">
        <title>Complex archaea that bridge the gap between prokaryotes and eukaryotes.</title>
        <authorList>
            <person name="Spang A."/>
            <person name="Saw J.H."/>
            <person name="Jorgensen S.L."/>
            <person name="Zaremba-Niedzwiedzka K."/>
            <person name="Martijn J."/>
            <person name="Lind A.E."/>
            <person name="van Eijk R."/>
            <person name="Schleper C."/>
            <person name="Guy L."/>
            <person name="Ettema T.J."/>
        </authorList>
    </citation>
    <scope>NUCLEOTIDE SEQUENCE</scope>
</reference>
<protein>
    <recommendedName>
        <fullName evidence="2">ERCC4 domain-containing protein</fullName>
    </recommendedName>
</protein>
<dbReference type="InterPro" id="IPR011335">
    <property type="entry name" value="Restrct_endonuc-II-like"/>
</dbReference>
<sequence>MPRLVLPTYKAIRDTREQKGWTFDAHVPDRRPPRCEGMVVETLQTGDYSLVGYTDILAIERKADFSELWGNYSAAKRKAFEAEMDRMSQIKHSYIIIESLFTPDIMELSPPQFAKGVPGKSMVRWLMFLTTKYGVNIIPAGACARKITQMIMEEVVRVEKERWVPLGS</sequence>